<feature type="transmembrane region" description="Helical" evidence="2">
    <location>
        <begin position="12"/>
        <end position="30"/>
    </location>
</feature>
<reference evidence="3 4" key="1">
    <citation type="submission" date="2016-12" db="EMBL/GenBank/DDBJ databases">
        <authorList>
            <person name="Song W.-J."/>
            <person name="Kurnit D.M."/>
        </authorList>
    </citation>
    <scope>NUCLEOTIDE SEQUENCE [LARGE SCALE GENOMIC DNA]</scope>
    <source>
        <strain evidence="3 4">IMCC3135</strain>
    </source>
</reference>
<dbReference type="Proteomes" id="UP000250079">
    <property type="component" value="Chromosome"/>
</dbReference>
<gene>
    <name evidence="3" type="ORF">IMCC3135_02030</name>
</gene>
<feature type="region of interest" description="Disordered" evidence="1">
    <location>
        <begin position="75"/>
        <end position="96"/>
    </location>
</feature>
<keyword evidence="2" id="KW-0812">Transmembrane</keyword>
<keyword evidence="4" id="KW-1185">Reference proteome</keyword>
<evidence type="ECO:0000256" key="2">
    <source>
        <dbReference type="SAM" id="Phobius"/>
    </source>
</evidence>
<name>A0A2Z2NNV7_9GAMM</name>
<sequence length="96" mass="10313">MQNRGCIPASVINLIVILILGSLIISGLSISTHTWAQRTTVLYLPVGFLYASMPVGMLLSLTFHLFNSYLEITHPPGSLTTQGDDNNDSPSVSIAP</sequence>
<evidence type="ECO:0000313" key="4">
    <source>
        <dbReference type="Proteomes" id="UP000250079"/>
    </source>
</evidence>
<proteinExistence type="predicted"/>
<dbReference type="EMBL" id="CP018632">
    <property type="protein sequence ID" value="ASJ70520.1"/>
    <property type="molecule type" value="Genomic_DNA"/>
</dbReference>
<dbReference type="AlphaFoldDB" id="A0A2Z2NNV7"/>
<dbReference type="RefSeq" id="WP_088916058.1">
    <property type="nucleotide sequence ID" value="NZ_CP018632.1"/>
</dbReference>
<evidence type="ECO:0000313" key="3">
    <source>
        <dbReference type="EMBL" id="ASJ70520.1"/>
    </source>
</evidence>
<dbReference type="OrthoDB" id="2085311at2"/>
<accession>A0A2Z2NNV7</accession>
<dbReference type="KEGG" id="gai:IMCC3135_02030"/>
<protein>
    <submittedName>
        <fullName evidence="3">Uncharacterized protein</fullName>
    </submittedName>
</protein>
<keyword evidence="2" id="KW-1133">Transmembrane helix</keyword>
<feature type="transmembrane region" description="Helical" evidence="2">
    <location>
        <begin position="42"/>
        <end position="66"/>
    </location>
</feature>
<feature type="compositionally biased region" description="Polar residues" evidence="1">
    <location>
        <begin position="78"/>
        <end position="96"/>
    </location>
</feature>
<keyword evidence="2" id="KW-0472">Membrane</keyword>
<organism evidence="3 4">
    <name type="scientific">Granulosicoccus antarcticus IMCC3135</name>
    <dbReference type="NCBI Taxonomy" id="1192854"/>
    <lineage>
        <taxon>Bacteria</taxon>
        <taxon>Pseudomonadati</taxon>
        <taxon>Pseudomonadota</taxon>
        <taxon>Gammaproteobacteria</taxon>
        <taxon>Chromatiales</taxon>
        <taxon>Granulosicoccaceae</taxon>
        <taxon>Granulosicoccus</taxon>
    </lineage>
</organism>
<evidence type="ECO:0000256" key="1">
    <source>
        <dbReference type="SAM" id="MobiDB-lite"/>
    </source>
</evidence>